<protein>
    <submittedName>
        <fullName evidence="2">DUF397 domain-containing protein</fullName>
    </submittedName>
</protein>
<keyword evidence="3" id="KW-1185">Reference proteome</keyword>
<dbReference type="RefSeq" id="WP_093722971.1">
    <property type="nucleotide sequence ID" value="NZ_JASJUS010000019.1"/>
</dbReference>
<feature type="domain" description="DUF397" evidence="1">
    <location>
        <begin position="6"/>
        <end position="59"/>
    </location>
</feature>
<dbReference type="EMBL" id="JASJUS010000019">
    <property type="protein sequence ID" value="MDL2078885.1"/>
    <property type="molecule type" value="Genomic_DNA"/>
</dbReference>
<evidence type="ECO:0000313" key="2">
    <source>
        <dbReference type="EMBL" id="MDL2078885.1"/>
    </source>
</evidence>
<proteinExistence type="predicted"/>
<reference evidence="2 3" key="1">
    <citation type="submission" date="2023-05" db="EMBL/GenBank/DDBJ databases">
        <title>Streptomyces fuscus sp. nov., a brown-black pigment producing actinomyces isolated from dry sand of Sea duck farm.</title>
        <authorList>
            <person name="Xie J."/>
            <person name="Shen N."/>
        </authorList>
    </citation>
    <scope>NUCLEOTIDE SEQUENCE [LARGE SCALE GENOMIC DNA]</scope>
    <source>
        <strain evidence="2 3">GXMU-J15</strain>
    </source>
</reference>
<gene>
    <name evidence="2" type="ORF">QNN03_20840</name>
</gene>
<organism evidence="2 3">
    <name type="scientific">Streptomyces fuscus</name>
    <dbReference type="NCBI Taxonomy" id="3048495"/>
    <lineage>
        <taxon>Bacteria</taxon>
        <taxon>Bacillati</taxon>
        <taxon>Actinomycetota</taxon>
        <taxon>Actinomycetes</taxon>
        <taxon>Kitasatosporales</taxon>
        <taxon>Streptomycetaceae</taxon>
        <taxon>Streptomyces</taxon>
    </lineage>
</organism>
<comment type="caution">
    <text evidence="2">The sequence shown here is derived from an EMBL/GenBank/DDBJ whole genome shotgun (WGS) entry which is preliminary data.</text>
</comment>
<dbReference type="Pfam" id="PF04149">
    <property type="entry name" value="DUF397"/>
    <property type="match status" value="1"/>
</dbReference>
<dbReference type="Proteomes" id="UP001241926">
    <property type="component" value="Unassembled WGS sequence"/>
</dbReference>
<sequence>MLTPDTWTKSSFSGGGQGDACVELARLGTRVAIRDSKDRARAPLSLPADVFTAFISGLKTDAREPRA</sequence>
<accession>A0ABT7J202</accession>
<dbReference type="InterPro" id="IPR007278">
    <property type="entry name" value="DUF397"/>
</dbReference>
<evidence type="ECO:0000313" key="3">
    <source>
        <dbReference type="Proteomes" id="UP001241926"/>
    </source>
</evidence>
<evidence type="ECO:0000259" key="1">
    <source>
        <dbReference type="Pfam" id="PF04149"/>
    </source>
</evidence>
<name>A0ABT7J202_9ACTN</name>